<dbReference type="InterPro" id="IPR001525">
    <property type="entry name" value="C5_MeTfrase"/>
</dbReference>
<protein>
    <recommendedName>
        <fullName evidence="1">DNA (cytosine-5-)-methyltransferase</fullName>
        <ecNumber evidence="1">2.1.1.37</ecNumber>
    </recommendedName>
</protein>
<dbReference type="GO" id="GO:0003886">
    <property type="term" value="F:DNA (cytosine-5-)-methyltransferase activity"/>
    <property type="evidence" value="ECO:0007669"/>
    <property type="project" value="UniProtKB-EC"/>
</dbReference>
<sequence length="472" mass="52394">MKFGSLFSGIGGMDKGLEDAGMECAWQVEIDDYCQKVLTKHWPDVPKFKDVRDVGRKNLKPVDLICGGFPCQDVSVAGRRAGLGGERSSLWWEFARIIEELRPRWVVIENVPGLLSSWTPTEPPPFSISPRTFDKKEEAEEWGNSLSGEWDVEETNDLETILVELEKLGYFGAFRIFDAQYFNLAQRRARVFIVGHLTEPTYPIKVLFEPESGERHSPPGREKGKVTPPRTATGVGAGRTENERNELDFVIPFSHSRGHGKETDIAPTLNSRTKDGMMKNQEGLGVVEIGQGYWEEGKPKLDKSFAGKPRNLIAFHNRQDPDVSGEVTHPLGTKDNGMGVAYGLNSRGNRYDGESQSLITETAAPLTVKRGGGSNQRPAHNEADNLIAWHENKEGNLSSDNETARALRSSASHSYQGIGVRRLTPLECERLQGFPDDWTLGQSDTQRYKMLGNAVALPVAKAIGEMIVRVDS</sequence>
<evidence type="ECO:0000256" key="3">
    <source>
        <dbReference type="ARBA" id="ARBA00022679"/>
    </source>
</evidence>
<dbReference type="PANTHER" id="PTHR10629">
    <property type="entry name" value="CYTOSINE-SPECIFIC METHYLTRANSFERASE"/>
    <property type="match status" value="1"/>
</dbReference>
<feature type="compositionally biased region" description="Basic and acidic residues" evidence="5">
    <location>
        <begin position="212"/>
        <end position="225"/>
    </location>
</feature>
<proteinExistence type="predicted"/>
<dbReference type="SUPFAM" id="SSF53335">
    <property type="entry name" value="S-adenosyl-L-methionine-dependent methyltransferases"/>
    <property type="match status" value="1"/>
</dbReference>
<dbReference type="PRINTS" id="PR00105">
    <property type="entry name" value="C5METTRFRASE"/>
</dbReference>
<dbReference type="Gene3D" id="3.40.50.150">
    <property type="entry name" value="Vaccinia Virus protein VP39"/>
    <property type="match status" value="1"/>
</dbReference>
<evidence type="ECO:0000256" key="2">
    <source>
        <dbReference type="ARBA" id="ARBA00022603"/>
    </source>
</evidence>
<dbReference type="GO" id="GO:0005634">
    <property type="term" value="C:nucleus"/>
    <property type="evidence" value="ECO:0007669"/>
    <property type="project" value="TreeGrafter"/>
</dbReference>
<dbReference type="Gene3D" id="3.90.120.10">
    <property type="entry name" value="DNA Methylase, subunit A, domain 2"/>
    <property type="match status" value="1"/>
</dbReference>
<dbReference type="Pfam" id="PF00145">
    <property type="entry name" value="DNA_methylase"/>
    <property type="match status" value="3"/>
</dbReference>
<dbReference type="InterPro" id="IPR050390">
    <property type="entry name" value="C5-Methyltransferase"/>
</dbReference>
<dbReference type="AlphaFoldDB" id="A0A0F9NHX4"/>
<dbReference type="InterPro" id="IPR029063">
    <property type="entry name" value="SAM-dependent_MTases_sf"/>
</dbReference>
<evidence type="ECO:0000313" key="6">
    <source>
        <dbReference type="EMBL" id="KKN11577.1"/>
    </source>
</evidence>
<comment type="caution">
    <text evidence="6">The sequence shown here is derived from an EMBL/GenBank/DDBJ whole genome shotgun (WGS) entry which is preliminary data.</text>
</comment>
<feature type="region of interest" description="Disordered" evidence="5">
    <location>
        <begin position="210"/>
        <end position="237"/>
    </location>
</feature>
<dbReference type="EMBL" id="LAZR01004121">
    <property type="protein sequence ID" value="KKN11577.1"/>
    <property type="molecule type" value="Genomic_DNA"/>
</dbReference>
<name>A0A0F9NHX4_9ZZZZ</name>
<evidence type="ECO:0000256" key="1">
    <source>
        <dbReference type="ARBA" id="ARBA00011975"/>
    </source>
</evidence>
<reference evidence="6" key="1">
    <citation type="journal article" date="2015" name="Nature">
        <title>Complex archaea that bridge the gap between prokaryotes and eukaryotes.</title>
        <authorList>
            <person name="Spang A."/>
            <person name="Saw J.H."/>
            <person name="Jorgensen S.L."/>
            <person name="Zaremba-Niedzwiedzka K."/>
            <person name="Martijn J."/>
            <person name="Lind A.E."/>
            <person name="van Eijk R."/>
            <person name="Schleper C."/>
            <person name="Guy L."/>
            <person name="Ettema T.J."/>
        </authorList>
    </citation>
    <scope>NUCLEOTIDE SEQUENCE</scope>
</reference>
<accession>A0A0F9NHX4</accession>
<keyword evidence="2" id="KW-0489">Methyltransferase</keyword>
<evidence type="ECO:0000256" key="5">
    <source>
        <dbReference type="SAM" id="MobiDB-lite"/>
    </source>
</evidence>
<dbReference type="PROSITE" id="PS51679">
    <property type="entry name" value="SAM_MT_C5"/>
    <property type="match status" value="1"/>
</dbReference>
<dbReference type="GO" id="GO:0044027">
    <property type="term" value="P:negative regulation of gene expression via chromosomal CpG island methylation"/>
    <property type="evidence" value="ECO:0007669"/>
    <property type="project" value="TreeGrafter"/>
</dbReference>
<evidence type="ECO:0000256" key="4">
    <source>
        <dbReference type="ARBA" id="ARBA00022691"/>
    </source>
</evidence>
<dbReference type="PANTHER" id="PTHR10629:SF52">
    <property type="entry name" value="DNA (CYTOSINE-5)-METHYLTRANSFERASE 1"/>
    <property type="match status" value="1"/>
</dbReference>
<dbReference type="EC" id="2.1.1.37" evidence="1"/>
<dbReference type="NCBIfam" id="TIGR00675">
    <property type="entry name" value="dcm"/>
    <property type="match status" value="1"/>
</dbReference>
<keyword evidence="4" id="KW-0949">S-adenosyl-L-methionine</keyword>
<dbReference type="GO" id="GO:0032259">
    <property type="term" value="P:methylation"/>
    <property type="evidence" value="ECO:0007669"/>
    <property type="project" value="UniProtKB-KW"/>
</dbReference>
<organism evidence="6">
    <name type="scientific">marine sediment metagenome</name>
    <dbReference type="NCBI Taxonomy" id="412755"/>
    <lineage>
        <taxon>unclassified sequences</taxon>
        <taxon>metagenomes</taxon>
        <taxon>ecological metagenomes</taxon>
    </lineage>
</organism>
<gene>
    <name evidence="6" type="ORF">LCGC14_1025270</name>
</gene>
<keyword evidence="3" id="KW-0808">Transferase</keyword>
<dbReference type="GO" id="GO:0003677">
    <property type="term" value="F:DNA binding"/>
    <property type="evidence" value="ECO:0007669"/>
    <property type="project" value="TreeGrafter"/>
</dbReference>